<protein>
    <submittedName>
        <fullName evidence="1">Uncharacterized protein</fullName>
    </submittedName>
</protein>
<dbReference type="EMBL" id="CP001472">
    <property type="protein sequence ID" value="ACO32189.1"/>
    <property type="molecule type" value="Genomic_DNA"/>
</dbReference>
<dbReference type="InParanoid" id="C1F913"/>
<dbReference type="AlphaFoldDB" id="C1F913"/>
<evidence type="ECO:0000313" key="2">
    <source>
        <dbReference type="Proteomes" id="UP000002207"/>
    </source>
</evidence>
<reference evidence="1 2" key="1">
    <citation type="journal article" date="2009" name="Appl. Environ. Microbiol.">
        <title>Three genomes from the phylum Acidobacteria provide insight into the lifestyles of these microorganisms in soils.</title>
        <authorList>
            <person name="Ward N.L."/>
            <person name="Challacombe J.F."/>
            <person name="Janssen P.H."/>
            <person name="Henrissat B."/>
            <person name="Coutinho P.M."/>
            <person name="Wu M."/>
            <person name="Xie G."/>
            <person name="Haft D.H."/>
            <person name="Sait M."/>
            <person name="Badger J."/>
            <person name="Barabote R.D."/>
            <person name="Bradley B."/>
            <person name="Brettin T.S."/>
            <person name="Brinkac L.M."/>
            <person name="Bruce D."/>
            <person name="Creasy T."/>
            <person name="Daugherty S.C."/>
            <person name="Davidsen T.M."/>
            <person name="DeBoy R.T."/>
            <person name="Detter J.C."/>
            <person name="Dodson R.J."/>
            <person name="Durkin A.S."/>
            <person name="Ganapathy A."/>
            <person name="Gwinn-Giglio M."/>
            <person name="Han C.S."/>
            <person name="Khouri H."/>
            <person name="Kiss H."/>
            <person name="Kothari S.P."/>
            <person name="Madupu R."/>
            <person name="Nelson K.E."/>
            <person name="Nelson W.C."/>
            <person name="Paulsen I."/>
            <person name="Penn K."/>
            <person name="Ren Q."/>
            <person name="Rosovitz M.J."/>
            <person name="Selengut J.D."/>
            <person name="Shrivastava S."/>
            <person name="Sullivan S.A."/>
            <person name="Tapia R."/>
            <person name="Thompson L.S."/>
            <person name="Watkins K.L."/>
            <person name="Yang Q."/>
            <person name="Yu C."/>
            <person name="Zafar N."/>
            <person name="Zhou L."/>
            <person name="Kuske C.R."/>
        </authorList>
    </citation>
    <scope>NUCLEOTIDE SEQUENCE [LARGE SCALE GENOMIC DNA]</scope>
    <source>
        <strain evidence="2">ATCC 51196 / DSM 11244 / BCRC 80197 / JCM 7670 / NBRC 15755 / NCIMB 13165 / 161</strain>
    </source>
</reference>
<evidence type="ECO:0000313" key="1">
    <source>
        <dbReference type="EMBL" id="ACO32189.1"/>
    </source>
</evidence>
<name>C1F913_ACIC5</name>
<dbReference type="Proteomes" id="UP000002207">
    <property type="component" value="Chromosome"/>
</dbReference>
<keyword evidence="2" id="KW-1185">Reference proteome</keyword>
<gene>
    <name evidence="1" type="ordered locus">ACP_2076</name>
</gene>
<dbReference type="STRING" id="240015.ACP_2076"/>
<sequence>MLLPTLGSPTIPQFNAMLFFECSLIYKWSSRSGCAVRGSVRAPEI</sequence>
<organism evidence="1 2">
    <name type="scientific">Acidobacterium capsulatum (strain ATCC 51196 / DSM 11244 / BCRC 80197 / JCM 7670 / NBRC 15755 / NCIMB 13165 / 161)</name>
    <dbReference type="NCBI Taxonomy" id="240015"/>
    <lineage>
        <taxon>Bacteria</taxon>
        <taxon>Pseudomonadati</taxon>
        <taxon>Acidobacteriota</taxon>
        <taxon>Terriglobia</taxon>
        <taxon>Terriglobales</taxon>
        <taxon>Acidobacteriaceae</taxon>
        <taxon>Acidobacterium</taxon>
    </lineage>
</organism>
<accession>C1F913</accession>
<dbReference type="HOGENOM" id="CLU_3194850_0_0_0"/>
<proteinExistence type="predicted"/>
<dbReference type="KEGG" id="aca:ACP_2076"/>